<comment type="caution">
    <text evidence="2">The sequence shown here is derived from an EMBL/GenBank/DDBJ whole genome shotgun (WGS) entry which is preliminary data.</text>
</comment>
<proteinExistence type="predicted"/>
<reference evidence="2 3" key="1">
    <citation type="submission" date="2018-08" db="EMBL/GenBank/DDBJ databases">
        <title>A genome reference for cultivated species of the human gut microbiota.</title>
        <authorList>
            <person name="Zou Y."/>
            <person name="Xue W."/>
            <person name="Luo G."/>
        </authorList>
    </citation>
    <scope>NUCLEOTIDE SEQUENCE [LARGE SCALE GENOMIC DNA]</scope>
    <source>
        <strain evidence="2 3">AF28-26</strain>
    </source>
</reference>
<organism evidence="2 3">
    <name type="scientific">[Clostridium] leptum</name>
    <dbReference type="NCBI Taxonomy" id="1535"/>
    <lineage>
        <taxon>Bacteria</taxon>
        <taxon>Bacillati</taxon>
        <taxon>Bacillota</taxon>
        <taxon>Clostridia</taxon>
        <taxon>Eubacteriales</taxon>
        <taxon>Oscillospiraceae</taxon>
        <taxon>Oscillospiraceae incertae sedis</taxon>
    </lineage>
</organism>
<dbReference type="PANTHER" id="PTHR40099:SF1">
    <property type="entry name" value="ACETOLACTATE SYNTHASE, SMALL SUBUNIT"/>
    <property type="match status" value="1"/>
</dbReference>
<evidence type="ECO:0000313" key="3">
    <source>
        <dbReference type="Proteomes" id="UP000284751"/>
    </source>
</evidence>
<dbReference type="EMBL" id="QRTC01000070">
    <property type="protein sequence ID" value="RGQ35221.1"/>
    <property type="molecule type" value="Genomic_DNA"/>
</dbReference>
<protein>
    <submittedName>
        <fullName evidence="2">ACT domain-containing protein</fullName>
    </submittedName>
</protein>
<dbReference type="InterPro" id="IPR002912">
    <property type="entry name" value="ACT_dom"/>
</dbReference>
<name>A0A412AUR4_9FIRM</name>
<evidence type="ECO:0000313" key="2">
    <source>
        <dbReference type="EMBL" id="RGQ35221.1"/>
    </source>
</evidence>
<dbReference type="Pfam" id="PF19571">
    <property type="entry name" value="ACT_8"/>
    <property type="match status" value="1"/>
</dbReference>
<gene>
    <name evidence="2" type="ORF">DWY99_12905</name>
</gene>
<dbReference type="SUPFAM" id="SSF55021">
    <property type="entry name" value="ACT-like"/>
    <property type="match status" value="2"/>
</dbReference>
<dbReference type="PROSITE" id="PS51671">
    <property type="entry name" value="ACT"/>
    <property type="match status" value="1"/>
</dbReference>
<dbReference type="CDD" id="cd04908">
    <property type="entry name" value="ACT_Bt0572_1"/>
    <property type="match status" value="1"/>
</dbReference>
<evidence type="ECO:0000259" key="1">
    <source>
        <dbReference type="PROSITE" id="PS51671"/>
    </source>
</evidence>
<dbReference type="InterPro" id="IPR045739">
    <property type="entry name" value="ACT_dom_pair"/>
</dbReference>
<dbReference type="PANTHER" id="PTHR40099">
    <property type="entry name" value="ACETOLACTATE SYNTHASE, SMALL SUBUNIT"/>
    <property type="match status" value="1"/>
</dbReference>
<dbReference type="InterPro" id="IPR045865">
    <property type="entry name" value="ACT-like_dom_sf"/>
</dbReference>
<feature type="domain" description="ACT" evidence="1">
    <location>
        <begin position="71"/>
        <end position="143"/>
    </location>
</feature>
<dbReference type="AlphaFoldDB" id="A0A412AUR4"/>
<accession>A0A412AUR4</accession>
<dbReference type="Proteomes" id="UP000284751">
    <property type="component" value="Unassembled WGS sequence"/>
</dbReference>
<dbReference type="CDD" id="cd04882">
    <property type="entry name" value="ACT_Bt0572_2"/>
    <property type="match status" value="1"/>
</dbReference>
<sequence length="143" mass="15709">MKIQQLSIFVENREGRLAQITEVLAAAQIDIRAISVADTSDFGILRLIVNDPEQAVKALKAAGMTVSLTDVIGIGINDRPGEFSKAMRILADHHITVEYMYAFISRDKGKAFVIIRVDNDEKAMEALRNAGVILLSAEEIHGM</sequence>
<dbReference type="Gene3D" id="3.30.2130.10">
    <property type="entry name" value="VC0802-like"/>
    <property type="match status" value="1"/>
</dbReference>